<feature type="compositionally biased region" description="Basic and acidic residues" evidence="1">
    <location>
        <begin position="57"/>
        <end position="75"/>
    </location>
</feature>
<dbReference type="OrthoDB" id="6422308at2759"/>
<feature type="compositionally biased region" description="Acidic residues" evidence="1">
    <location>
        <begin position="40"/>
        <end position="56"/>
    </location>
</feature>
<dbReference type="SUPFAM" id="SSF55418">
    <property type="entry name" value="eIF4e-like"/>
    <property type="match status" value="1"/>
</dbReference>
<name>A0A4Y2EX37_ARAVE</name>
<proteinExistence type="predicted"/>
<protein>
    <submittedName>
        <fullName evidence="2">Uncharacterized protein</fullName>
    </submittedName>
</protein>
<evidence type="ECO:0000256" key="1">
    <source>
        <dbReference type="SAM" id="MobiDB-lite"/>
    </source>
</evidence>
<keyword evidence="3" id="KW-1185">Reference proteome</keyword>
<reference evidence="2 3" key="1">
    <citation type="journal article" date="2019" name="Sci. Rep.">
        <title>Orb-weaving spider Araneus ventricosus genome elucidates the spidroin gene catalogue.</title>
        <authorList>
            <person name="Kono N."/>
            <person name="Nakamura H."/>
            <person name="Ohtoshi R."/>
            <person name="Moran D.A.P."/>
            <person name="Shinohara A."/>
            <person name="Yoshida Y."/>
            <person name="Fujiwara M."/>
            <person name="Mori M."/>
            <person name="Tomita M."/>
            <person name="Arakawa K."/>
        </authorList>
    </citation>
    <scope>NUCLEOTIDE SEQUENCE [LARGE SCALE GENOMIC DNA]</scope>
</reference>
<dbReference type="EMBL" id="BGPR01000741">
    <property type="protein sequence ID" value="GBM33790.1"/>
    <property type="molecule type" value="Genomic_DNA"/>
</dbReference>
<feature type="region of interest" description="Disordered" evidence="1">
    <location>
        <begin position="36"/>
        <end position="75"/>
    </location>
</feature>
<dbReference type="InterPro" id="IPR023398">
    <property type="entry name" value="TIF_eIF4e-like"/>
</dbReference>
<gene>
    <name evidence="2" type="ORF">AVEN_183045_2</name>
</gene>
<accession>A0A4Y2EX37</accession>
<evidence type="ECO:0000313" key="2">
    <source>
        <dbReference type="EMBL" id="GBM33790.1"/>
    </source>
</evidence>
<sequence length="265" mass="31021">MIRTDKIKCWTLTFQNSISTCIMDDSNKSKIFTFGKLENPEDSDSEESLSDSTDEESVSKYRGKDISSKTNENHQDLVKETERLNFKDFRHEVPIKSSDASSTASYDFCTRRNYDGSDTFAAQPRPRYGNFPERRNLLGLGQRLRGNWTLRCDDQETNLDDLTESEITWAAVNELHEKEAGVFTLRPYKCSSREGYTNINIYTPDYRDEEFILKVANILREHVYFPYVMYYYPSARYSSSIYMHTPNGEFYKKAENNCWLLIENE</sequence>
<dbReference type="Proteomes" id="UP000499080">
    <property type="component" value="Unassembled WGS sequence"/>
</dbReference>
<comment type="caution">
    <text evidence="2">The sequence shown here is derived from an EMBL/GenBank/DDBJ whole genome shotgun (WGS) entry which is preliminary data.</text>
</comment>
<dbReference type="AlphaFoldDB" id="A0A4Y2EX37"/>
<organism evidence="2 3">
    <name type="scientific">Araneus ventricosus</name>
    <name type="common">Orbweaver spider</name>
    <name type="synonym">Epeira ventricosa</name>
    <dbReference type="NCBI Taxonomy" id="182803"/>
    <lineage>
        <taxon>Eukaryota</taxon>
        <taxon>Metazoa</taxon>
        <taxon>Ecdysozoa</taxon>
        <taxon>Arthropoda</taxon>
        <taxon>Chelicerata</taxon>
        <taxon>Arachnida</taxon>
        <taxon>Araneae</taxon>
        <taxon>Araneomorphae</taxon>
        <taxon>Entelegynae</taxon>
        <taxon>Araneoidea</taxon>
        <taxon>Araneidae</taxon>
        <taxon>Araneus</taxon>
    </lineage>
</organism>
<evidence type="ECO:0000313" key="3">
    <source>
        <dbReference type="Proteomes" id="UP000499080"/>
    </source>
</evidence>